<accession>A0ABM8HV04</accession>
<dbReference type="RefSeq" id="WP_221251999.1">
    <property type="nucleotide sequence ID" value="NZ_AP024355.1"/>
</dbReference>
<dbReference type="InterPro" id="IPR016181">
    <property type="entry name" value="Acyl_CoA_acyltransferase"/>
</dbReference>
<evidence type="ECO:0000259" key="2">
    <source>
        <dbReference type="PROSITE" id="PS51186"/>
    </source>
</evidence>
<dbReference type="Pfam" id="PF00583">
    <property type="entry name" value="Acetyltransf_1"/>
    <property type="match status" value="1"/>
</dbReference>
<protein>
    <recommendedName>
        <fullName evidence="2">N-acetyltransferase domain-containing protein</fullName>
    </recommendedName>
</protein>
<organism evidence="3 4">
    <name type="scientific">Desulfuromonas versatilis</name>
    <dbReference type="NCBI Taxonomy" id="2802975"/>
    <lineage>
        <taxon>Bacteria</taxon>
        <taxon>Pseudomonadati</taxon>
        <taxon>Thermodesulfobacteriota</taxon>
        <taxon>Desulfuromonadia</taxon>
        <taxon>Desulfuromonadales</taxon>
        <taxon>Desulfuromonadaceae</taxon>
        <taxon>Desulfuromonas</taxon>
    </lineage>
</organism>
<dbReference type="CDD" id="cd04301">
    <property type="entry name" value="NAT_SF"/>
    <property type="match status" value="1"/>
</dbReference>
<reference evidence="3 4" key="2">
    <citation type="journal article" date="2021" name="Int. J. Syst. Evol. Microbiol.">
        <title>Isolation and Polyphasic Characterization of Desulfuromonas versatilis sp. Nov., an Electrogenic Bacteria Capable of Versatile Metabolism Isolated from a Graphene Oxide-Reducing Enrichment Culture.</title>
        <authorList>
            <person name="Xie L."/>
            <person name="Yoshida N."/>
            <person name="Ishii S."/>
            <person name="Meng L."/>
        </authorList>
    </citation>
    <scope>NUCLEOTIDE SEQUENCE [LARGE SCALE GENOMIC DNA]</scope>
    <source>
        <strain evidence="3 4">NIT-T3</strain>
    </source>
</reference>
<reference evidence="3 4" key="1">
    <citation type="journal article" date="2016" name="C (Basel)">
        <title>Selective Growth of and Electricity Production by Marine Exoelectrogenic Bacteria in Self-Aggregated Hydrogel of Microbially Reduced Graphene Oxide.</title>
        <authorList>
            <person name="Yoshida N."/>
            <person name="Goto Y."/>
            <person name="Miyata Y."/>
        </authorList>
    </citation>
    <scope>NUCLEOTIDE SEQUENCE [LARGE SCALE GENOMIC DNA]</scope>
    <source>
        <strain evidence="3 4">NIT-T3</strain>
    </source>
</reference>
<feature type="domain" description="N-acetyltransferase" evidence="2">
    <location>
        <begin position="5"/>
        <end position="173"/>
    </location>
</feature>
<dbReference type="PANTHER" id="PTHR13947">
    <property type="entry name" value="GNAT FAMILY N-ACETYLTRANSFERASE"/>
    <property type="match status" value="1"/>
</dbReference>
<dbReference type="PANTHER" id="PTHR13947:SF37">
    <property type="entry name" value="LD18367P"/>
    <property type="match status" value="1"/>
</dbReference>
<dbReference type="Gene3D" id="3.40.630.30">
    <property type="match status" value="1"/>
</dbReference>
<keyword evidence="1" id="KW-0808">Transferase</keyword>
<dbReference type="InterPro" id="IPR050769">
    <property type="entry name" value="NAT_camello-type"/>
</dbReference>
<evidence type="ECO:0000256" key="1">
    <source>
        <dbReference type="ARBA" id="ARBA00022679"/>
    </source>
</evidence>
<keyword evidence="4" id="KW-1185">Reference proteome</keyword>
<dbReference type="InterPro" id="IPR000182">
    <property type="entry name" value="GNAT_dom"/>
</dbReference>
<dbReference type="SUPFAM" id="SSF55729">
    <property type="entry name" value="Acyl-CoA N-acyltransferases (Nat)"/>
    <property type="match status" value="1"/>
</dbReference>
<name>A0ABM8HV04_9BACT</name>
<dbReference type="Proteomes" id="UP001319827">
    <property type="component" value="Chromosome"/>
</dbReference>
<dbReference type="EMBL" id="AP024355">
    <property type="protein sequence ID" value="BCR04540.1"/>
    <property type="molecule type" value="Genomic_DNA"/>
</dbReference>
<sequence length="173" mass="19148">MSTSITIRDIRAEEFAAFGGLLVRVYSQLEGFPSVEEQPEYYELLANVGRFAERPSTRVLVALSAEGLLLGGVVYFADMGQYGSGGTATAMQNASGIRLLGVDPEARGLGVGKALTNACIELARQHRHRQVILHTTKAMQVAWKMYEKMGFRRSEDLDFTQQDLPVFGFRLEL</sequence>
<proteinExistence type="predicted"/>
<gene>
    <name evidence="3" type="ORF">DESUT3_16090</name>
</gene>
<evidence type="ECO:0000313" key="4">
    <source>
        <dbReference type="Proteomes" id="UP001319827"/>
    </source>
</evidence>
<evidence type="ECO:0000313" key="3">
    <source>
        <dbReference type="EMBL" id="BCR04540.1"/>
    </source>
</evidence>
<dbReference type="PROSITE" id="PS51186">
    <property type="entry name" value="GNAT"/>
    <property type="match status" value="1"/>
</dbReference>